<feature type="transmembrane region" description="Helical" evidence="7">
    <location>
        <begin position="1215"/>
        <end position="1237"/>
    </location>
</feature>
<dbReference type="AlphaFoldDB" id="A0A1J7IKA3"/>
<dbReference type="NCBIfam" id="TIGR01525">
    <property type="entry name" value="ATPase-IB_hvy"/>
    <property type="match status" value="1"/>
</dbReference>
<feature type="compositionally biased region" description="Polar residues" evidence="8">
    <location>
        <begin position="355"/>
        <end position="387"/>
    </location>
</feature>
<dbReference type="Gene3D" id="3.40.50.1000">
    <property type="entry name" value="HAD superfamily/HAD-like"/>
    <property type="match status" value="1"/>
</dbReference>
<dbReference type="InterPro" id="IPR023299">
    <property type="entry name" value="ATPase_P-typ_cyto_dom_N"/>
</dbReference>
<feature type="compositionally biased region" description="Polar residues" evidence="8">
    <location>
        <begin position="141"/>
        <end position="150"/>
    </location>
</feature>
<feature type="domain" description="PCA1 HMA heavy metal-associated" evidence="11">
    <location>
        <begin position="509"/>
        <end position="574"/>
    </location>
</feature>
<dbReference type="SUPFAM" id="SSF81665">
    <property type="entry name" value="Calcium ATPase, transmembrane domain M"/>
    <property type="match status" value="1"/>
</dbReference>
<dbReference type="InterPro" id="IPR006121">
    <property type="entry name" value="HMA_dom"/>
</dbReference>
<keyword evidence="3 7" id="KW-0479">Metal-binding</keyword>
<dbReference type="Gene3D" id="3.30.70.100">
    <property type="match status" value="1"/>
</dbReference>
<evidence type="ECO:0000256" key="6">
    <source>
        <dbReference type="ARBA" id="ARBA00023136"/>
    </source>
</evidence>
<evidence type="ECO:0000259" key="11">
    <source>
        <dbReference type="Pfam" id="PF24534"/>
    </source>
</evidence>
<dbReference type="InterPro" id="IPR056236">
    <property type="entry name" value="HMA_PCA1"/>
</dbReference>
<dbReference type="STRING" id="1408157.A0A1J7IKA3"/>
<evidence type="ECO:0000256" key="4">
    <source>
        <dbReference type="ARBA" id="ARBA00022967"/>
    </source>
</evidence>
<dbReference type="GO" id="GO:0046872">
    <property type="term" value="F:metal ion binding"/>
    <property type="evidence" value="ECO:0007669"/>
    <property type="project" value="UniProtKB-KW"/>
</dbReference>
<comment type="subcellular location">
    <subcellularLocation>
        <location evidence="1 7">Membrane</location>
    </subcellularLocation>
</comment>
<dbReference type="PANTHER" id="PTHR46594">
    <property type="entry name" value="P-TYPE CATION-TRANSPORTING ATPASE"/>
    <property type="match status" value="1"/>
</dbReference>
<evidence type="ECO:0000256" key="1">
    <source>
        <dbReference type="ARBA" id="ARBA00004370"/>
    </source>
</evidence>
<dbReference type="GO" id="GO:0016020">
    <property type="term" value="C:membrane"/>
    <property type="evidence" value="ECO:0007669"/>
    <property type="project" value="UniProtKB-SubCell"/>
</dbReference>
<dbReference type="PROSITE" id="PS01047">
    <property type="entry name" value="HMA_1"/>
    <property type="match status" value="1"/>
</dbReference>
<keyword evidence="13" id="KW-1185">Reference proteome</keyword>
<dbReference type="EMBL" id="KV875099">
    <property type="protein sequence ID" value="OIW27715.1"/>
    <property type="molecule type" value="Genomic_DNA"/>
</dbReference>
<feature type="transmembrane region" description="Helical" evidence="7">
    <location>
        <begin position="686"/>
        <end position="709"/>
    </location>
</feature>
<dbReference type="PANTHER" id="PTHR46594:SF4">
    <property type="entry name" value="P-TYPE CATION-TRANSPORTING ATPASE"/>
    <property type="match status" value="1"/>
</dbReference>
<dbReference type="SFLD" id="SFLDS00003">
    <property type="entry name" value="Haloacid_Dehalogenase"/>
    <property type="match status" value="1"/>
</dbReference>
<comment type="similarity">
    <text evidence="7">Belongs to the cation transport ATPase (P-type) (TC 3.A.3) family. Type IB subfamily.</text>
</comment>
<dbReference type="NCBIfam" id="TIGR01494">
    <property type="entry name" value="ATPase_P-type"/>
    <property type="match status" value="1"/>
</dbReference>
<dbReference type="Proteomes" id="UP000182658">
    <property type="component" value="Unassembled WGS sequence"/>
</dbReference>
<keyword evidence="2 7" id="KW-0812">Transmembrane</keyword>
<dbReference type="Pfam" id="PF24534">
    <property type="entry name" value="HMA_PCA1"/>
    <property type="match status" value="1"/>
</dbReference>
<evidence type="ECO:0000259" key="9">
    <source>
        <dbReference type="Pfam" id="PF00122"/>
    </source>
</evidence>
<dbReference type="InterPro" id="IPR023298">
    <property type="entry name" value="ATPase_P-typ_TM_dom_sf"/>
</dbReference>
<feature type="domain" description="HMA" evidence="10">
    <location>
        <begin position="440"/>
        <end position="501"/>
    </location>
</feature>
<dbReference type="PRINTS" id="PR00119">
    <property type="entry name" value="CATATPASE"/>
</dbReference>
<dbReference type="Gene3D" id="3.40.1110.10">
    <property type="entry name" value="Calcium-transporting ATPase, cytoplasmic domain N"/>
    <property type="match status" value="1"/>
</dbReference>
<evidence type="ECO:0000313" key="13">
    <source>
        <dbReference type="Proteomes" id="UP000182658"/>
    </source>
</evidence>
<feature type="transmembrane region" description="Helical" evidence="7">
    <location>
        <begin position="836"/>
        <end position="858"/>
    </location>
</feature>
<dbReference type="InterPro" id="IPR036163">
    <property type="entry name" value="HMA_dom_sf"/>
</dbReference>
<dbReference type="InterPro" id="IPR017969">
    <property type="entry name" value="Heavy-metal-associated_CS"/>
</dbReference>
<evidence type="ECO:0000256" key="2">
    <source>
        <dbReference type="ARBA" id="ARBA00022692"/>
    </source>
</evidence>
<accession>A0A1J7IKA3</accession>
<evidence type="ECO:0000259" key="10">
    <source>
        <dbReference type="Pfam" id="PF00403"/>
    </source>
</evidence>
<dbReference type="InterPro" id="IPR008250">
    <property type="entry name" value="ATPase_P-typ_transduc_dom_A_sf"/>
</dbReference>
<evidence type="ECO:0000256" key="3">
    <source>
        <dbReference type="ARBA" id="ARBA00022723"/>
    </source>
</evidence>
<dbReference type="PROSITE" id="PS00154">
    <property type="entry name" value="ATPASE_E1_E2"/>
    <property type="match status" value="1"/>
</dbReference>
<dbReference type="Pfam" id="PF00122">
    <property type="entry name" value="E1-E2_ATPase"/>
    <property type="match status" value="1"/>
</dbReference>
<dbReference type="OrthoDB" id="432719at2759"/>
<dbReference type="GO" id="GO:0005524">
    <property type="term" value="F:ATP binding"/>
    <property type="evidence" value="ECO:0007669"/>
    <property type="project" value="UniProtKB-UniRule"/>
</dbReference>
<reference evidence="12 13" key="1">
    <citation type="submission" date="2016-10" db="EMBL/GenBank/DDBJ databases">
        <title>Draft genome sequence of Coniochaeta ligniaria NRRL30616, a lignocellulolytic fungus for bioabatement of inhibitors in plant biomass hydrolysates.</title>
        <authorList>
            <consortium name="DOE Joint Genome Institute"/>
            <person name="Jimenez D.J."/>
            <person name="Hector R.E."/>
            <person name="Riley R."/>
            <person name="Sun H."/>
            <person name="Grigoriev I.V."/>
            <person name="Van Elsas J.D."/>
            <person name="Nichols N.N."/>
        </authorList>
    </citation>
    <scope>NUCLEOTIDE SEQUENCE [LARGE SCALE GENOMIC DNA]</scope>
    <source>
        <strain evidence="12 13">NRRL 30616</strain>
    </source>
</reference>
<keyword evidence="5 7" id="KW-1133">Transmembrane helix</keyword>
<feature type="region of interest" description="Disordered" evidence="8">
    <location>
        <begin position="74"/>
        <end position="150"/>
    </location>
</feature>
<name>A0A1J7IKA3_9PEZI</name>
<dbReference type="InterPro" id="IPR059000">
    <property type="entry name" value="ATPase_P-type_domA"/>
</dbReference>
<dbReference type="Pfam" id="PF00403">
    <property type="entry name" value="HMA"/>
    <property type="match status" value="1"/>
</dbReference>
<dbReference type="CDD" id="cd00371">
    <property type="entry name" value="HMA"/>
    <property type="match status" value="1"/>
</dbReference>
<feature type="compositionally biased region" description="Polar residues" evidence="8">
    <location>
        <begin position="13"/>
        <end position="35"/>
    </location>
</feature>
<dbReference type="InterPro" id="IPR036412">
    <property type="entry name" value="HAD-like_sf"/>
</dbReference>
<dbReference type="SUPFAM" id="SSF55008">
    <property type="entry name" value="HMA, heavy metal-associated domain"/>
    <property type="match status" value="1"/>
</dbReference>
<evidence type="ECO:0000313" key="12">
    <source>
        <dbReference type="EMBL" id="OIW27715.1"/>
    </source>
</evidence>
<evidence type="ECO:0000256" key="8">
    <source>
        <dbReference type="SAM" id="MobiDB-lite"/>
    </source>
</evidence>
<dbReference type="Pfam" id="PF00702">
    <property type="entry name" value="Hydrolase"/>
    <property type="match status" value="1"/>
</dbReference>
<feature type="transmembrane region" description="Helical" evidence="7">
    <location>
        <begin position="878"/>
        <end position="904"/>
    </location>
</feature>
<dbReference type="InterPro" id="IPR023214">
    <property type="entry name" value="HAD_sf"/>
</dbReference>
<dbReference type="NCBIfam" id="TIGR01511">
    <property type="entry name" value="ATPase-IB1_Cu"/>
    <property type="match status" value="1"/>
</dbReference>
<dbReference type="SFLD" id="SFLDF00027">
    <property type="entry name" value="p-type_atpase"/>
    <property type="match status" value="1"/>
</dbReference>
<dbReference type="Gene3D" id="2.70.150.10">
    <property type="entry name" value="Calcium-transporting ATPase, cytoplasmic transduction domain A"/>
    <property type="match status" value="1"/>
</dbReference>
<feature type="domain" description="P-type ATPase A" evidence="9">
    <location>
        <begin position="720"/>
        <end position="820"/>
    </location>
</feature>
<keyword evidence="4" id="KW-1278">Translocase</keyword>
<dbReference type="GO" id="GO:0019829">
    <property type="term" value="F:ATPase-coupled monoatomic cation transmembrane transporter activity"/>
    <property type="evidence" value="ECO:0007669"/>
    <property type="project" value="InterPro"/>
</dbReference>
<evidence type="ECO:0000256" key="7">
    <source>
        <dbReference type="RuleBase" id="RU362081"/>
    </source>
</evidence>
<dbReference type="SUPFAM" id="SSF81653">
    <property type="entry name" value="Calcium ATPase, transduction domain A"/>
    <property type="match status" value="1"/>
</dbReference>
<dbReference type="FunCoup" id="A0A1J7IKA3">
    <property type="interactions" value="24"/>
</dbReference>
<feature type="compositionally biased region" description="Polar residues" evidence="8">
    <location>
        <begin position="110"/>
        <end position="128"/>
    </location>
</feature>
<gene>
    <name evidence="12" type="ORF">CONLIGDRAFT_671444</name>
</gene>
<dbReference type="InterPro" id="IPR001757">
    <property type="entry name" value="P_typ_ATPase"/>
</dbReference>
<dbReference type="InterPro" id="IPR027256">
    <property type="entry name" value="P-typ_ATPase_IB"/>
</dbReference>
<feature type="region of interest" description="Disordered" evidence="8">
    <location>
        <begin position="1"/>
        <end position="35"/>
    </location>
</feature>
<keyword evidence="7" id="KW-0067">ATP-binding</keyword>
<dbReference type="InParanoid" id="A0A1J7IKA3"/>
<keyword evidence="6 7" id="KW-0472">Membrane</keyword>
<feature type="transmembrane region" description="Helical" evidence="7">
    <location>
        <begin position="650"/>
        <end position="674"/>
    </location>
</feature>
<proteinExistence type="inferred from homology"/>
<dbReference type="InterPro" id="IPR018303">
    <property type="entry name" value="ATPase_P-typ_P_site"/>
</dbReference>
<protein>
    <submittedName>
        <fullName evidence="12">Heavy metal translocatin</fullName>
    </submittedName>
</protein>
<sequence>MGSGCCAGKASACTASKDSTQSEQSNGAVDTSTAVSASHNELFLESAVANRHDVSGSCSSQNKAAIAATTFSAGFPKANPYADDTLQNSRIEATERERKTPGPAHGCSAPGQTQLAADSSSLPVSTPDPSGGDDTPRVGDGTSTSVGGCTLLAESSPSEEVSQCGGKKSCCTPRAVDGPIHGSEEADSGMEECCTKSVGADMRTETESCCVGQESAGNGGPDDADFEETDNGAACNSGNGLWLCSSSTSTECCNEKCIAAVAAVECHEACDIGNRALLDPEHGGDEAGQRPPSPCSMHLQTAFEKYSAYLETAKCICRSVLDRGFRPACCTARDSNPTPRQLSRKTVSRERVSSRIGTAQQSLKPSCCQTSAKSAQLPPSTYGPSSNRARDDKSRRLYSPSSTTCESKVASEGPVLLSKPNIASTVRDVEKDSGLEHVALTVQGMTCSGCATKFSRVVNDTIPGVLNVQVNFVMGSAEFDLASSATSTLDIVQGIEKATGFRCTVVNKVDQYLDLLVSSKSSLAALQDVSVPGVLQVSPLSKRVVRVAYDPTVVGARALLERLGNLTDGLAPPPEDPSLANSRKKMRDMILKTIAAWILTIPVLVLAWGQLSLNPNTRASIQFSLATLVQIIAIPEFYRPALSSLIYSRVVEMDMLIVISITAAYLYSVVAFGFRLAGSPLETPEFFETSTLLITLVVFSRLVAAYARIRAVVAVSMRSLQPTTAVLVEGGVEREIDARLLEFGDRFKVFGDCKIATDGRVTEGVSEVDESMITGETTPVTKRAGMDVIAGTRNIWGTMIVQATRLPGHNTVTDIADMVEQAAKATPKIQSLADRVASYFVPVVSGIAIVVLVVWIIIYAKARDNTAGQAIAHAVTYAIAVLAISCPCGIGLAVPMVLVIAGGIAARAGVIIKSADSTERARKVTDVLFDKTGTLTEAELNVVSFDILGSDKDESFGITQALVQSNKHPVSVAIAKYLGEKQASVANDMRVIPGAGVEGVYTGATIRGGSPQWTGSSEHPLVMRLSLDQKTVFCVAKDSKLLAVVGLRTLIRQEAKSVVDQLKRRGITVHLISGDNSGAVHRVGAELGIPASCTAANCTPAMKREYVAALMAGGEGRTVLFCGDGTNDAVAVMQADVGVQISGGNELATRGSEVTRGAADVVLLAGLQGIPFLIDLSRAAYRRMVFNFVWSGLYNLLAILMTSGAFVTFRIPPAYAGLGEVVSILPVILAAVTLLAVNIRA</sequence>
<dbReference type="SUPFAM" id="SSF56784">
    <property type="entry name" value="HAD-like"/>
    <property type="match status" value="1"/>
</dbReference>
<dbReference type="SFLD" id="SFLDG00002">
    <property type="entry name" value="C1.7:_P-type_atpase_like"/>
    <property type="match status" value="1"/>
</dbReference>
<dbReference type="GO" id="GO:0016887">
    <property type="term" value="F:ATP hydrolysis activity"/>
    <property type="evidence" value="ECO:0007669"/>
    <property type="project" value="InterPro"/>
</dbReference>
<feature type="compositionally biased region" description="Polar residues" evidence="8">
    <location>
        <begin position="334"/>
        <end position="345"/>
    </location>
</feature>
<keyword evidence="7" id="KW-0547">Nucleotide-binding</keyword>
<organism evidence="12 13">
    <name type="scientific">Coniochaeta ligniaria NRRL 30616</name>
    <dbReference type="NCBI Taxonomy" id="1408157"/>
    <lineage>
        <taxon>Eukaryota</taxon>
        <taxon>Fungi</taxon>
        <taxon>Dikarya</taxon>
        <taxon>Ascomycota</taxon>
        <taxon>Pezizomycotina</taxon>
        <taxon>Sordariomycetes</taxon>
        <taxon>Sordariomycetidae</taxon>
        <taxon>Coniochaetales</taxon>
        <taxon>Coniochaetaceae</taxon>
        <taxon>Coniochaeta</taxon>
    </lineage>
</organism>
<feature type="region of interest" description="Disordered" evidence="8">
    <location>
        <begin position="334"/>
        <end position="406"/>
    </location>
</feature>
<feature type="transmembrane region" description="Helical" evidence="7">
    <location>
        <begin position="589"/>
        <end position="609"/>
    </location>
</feature>
<dbReference type="InterPro" id="IPR044492">
    <property type="entry name" value="P_typ_ATPase_HD_dom"/>
</dbReference>
<feature type="transmembrane region" description="Helical" evidence="7">
    <location>
        <begin position="1185"/>
        <end position="1209"/>
    </location>
</feature>
<evidence type="ECO:0000256" key="5">
    <source>
        <dbReference type="ARBA" id="ARBA00022989"/>
    </source>
</evidence>